<dbReference type="AlphaFoldDB" id="A0A921GAB1"/>
<dbReference type="Proteomes" id="UP000749320">
    <property type="component" value="Unassembled WGS sequence"/>
</dbReference>
<evidence type="ECO:0000313" key="3">
    <source>
        <dbReference type="Proteomes" id="UP000749320"/>
    </source>
</evidence>
<name>A0A921GAB1_9FIRM</name>
<protein>
    <recommendedName>
        <fullName evidence="1">DUF7000 domain-containing protein</fullName>
    </recommendedName>
</protein>
<sequence>MKKDIQKSIEIYKEQLDNGYIQVAYLALTKYVAELKSNFPKEYCTGNISFGYLDYTYFSFFNTFLRDQKLRFGVVLNHRKMQI</sequence>
<reference evidence="2" key="2">
    <citation type="submission" date="2021-09" db="EMBL/GenBank/DDBJ databases">
        <authorList>
            <person name="Gilroy R."/>
        </authorList>
    </citation>
    <scope>NUCLEOTIDE SEQUENCE</scope>
    <source>
        <strain evidence="2">CHK193-16274</strain>
    </source>
</reference>
<proteinExistence type="predicted"/>
<reference evidence="2" key="1">
    <citation type="journal article" date="2021" name="PeerJ">
        <title>Extensive microbial diversity within the chicken gut microbiome revealed by metagenomics and culture.</title>
        <authorList>
            <person name="Gilroy R."/>
            <person name="Ravi A."/>
            <person name="Getino M."/>
            <person name="Pursley I."/>
            <person name="Horton D.L."/>
            <person name="Alikhan N.F."/>
            <person name="Baker D."/>
            <person name="Gharbi K."/>
            <person name="Hall N."/>
            <person name="Watson M."/>
            <person name="Adriaenssens E.M."/>
            <person name="Foster-Nyarko E."/>
            <person name="Jarju S."/>
            <person name="Secka A."/>
            <person name="Antonio M."/>
            <person name="Oren A."/>
            <person name="Chaudhuri R.R."/>
            <person name="La Ragione R."/>
            <person name="Hildebrand F."/>
            <person name="Pallen M.J."/>
        </authorList>
    </citation>
    <scope>NUCLEOTIDE SEQUENCE</scope>
    <source>
        <strain evidence="2">CHK193-16274</strain>
    </source>
</reference>
<comment type="caution">
    <text evidence="2">The sequence shown here is derived from an EMBL/GenBank/DDBJ whole genome shotgun (WGS) entry which is preliminary data.</text>
</comment>
<evidence type="ECO:0000259" key="1">
    <source>
        <dbReference type="Pfam" id="PF22526"/>
    </source>
</evidence>
<organism evidence="2 3">
    <name type="scientific">Thomasclavelia spiroformis</name>
    <dbReference type="NCBI Taxonomy" id="29348"/>
    <lineage>
        <taxon>Bacteria</taxon>
        <taxon>Bacillati</taxon>
        <taxon>Bacillota</taxon>
        <taxon>Erysipelotrichia</taxon>
        <taxon>Erysipelotrichales</taxon>
        <taxon>Coprobacillaceae</taxon>
        <taxon>Thomasclavelia</taxon>
    </lineage>
</organism>
<dbReference type="Pfam" id="PF22526">
    <property type="entry name" value="DUF7000"/>
    <property type="match status" value="1"/>
</dbReference>
<feature type="domain" description="DUF7000" evidence="1">
    <location>
        <begin position="6"/>
        <end position="82"/>
    </location>
</feature>
<dbReference type="InterPro" id="IPR054269">
    <property type="entry name" value="DUF7000"/>
</dbReference>
<gene>
    <name evidence="2" type="ORF">K8V91_03340</name>
</gene>
<evidence type="ECO:0000313" key="2">
    <source>
        <dbReference type="EMBL" id="HJF39934.1"/>
    </source>
</evidence>
<dbReference type="EMBL" id="DYWV01000114">
    <property type="protein sequence ID" value="HJF39934.1"/>
    <property type="molecule type" value="Genomic_DNA"/>
</dbReference>
<accession>A0A921GAB1</accession>